<keyword evidence="5" id="KW-0804">Transcription</keyword>
<keyword evidence="3" id="KW-0731">Sigma factor</keyword>
<proteinExistence type="inferred from homology"/>
<dbReference type="NCBIfam" id="TIGR02937">
    <property type="entry name" value="sigma70-ECF"/>
    <property type="match status" value="1"/>
</dbReference>
<dbReference type="SUPFAM" id="SSF88946">
    <property type="entry name" value="Sigma2 domain of RNA polymerase sigma factors"/>
    <property type="match status" value="1"/>
</dbReference>
<dbReference type="EMBL" id="PVTE01000029">
    <property type="protein sequence ID" value="PRY28553.1"/>
    <property type="molecule type" value="Genomic_DNA"/>
</dbReference>
<keyword evidence="4" id="KW-0238">DNA-binding</keyword>
<evidence type="ECO:0000256" key="2">
    <source>
        <dbReference type="ARBA" id="ARBA00023015"/>
    </source>
</evidence>
<comment type="caution">
    <text evidence="6">The sequence shown here is derived from an EMBL/GenBank/DDBJ whole genome shotgun (WGS) entry which is preliminary data.</text>
</comment>
<dbReference type="Gene3D" id="1.10.10.10">
    <property type="entry name" value="Winged helix-like DNA-binding domain superfamily/Winged helix DNA-binding domain"/>
    <property type="match status" value="1"/>
</dbReference>
<dbReference type="PANTHER" id="PTHR43133">
    <property type="entry name" value="RNA POLYMERASE ECF-TYPE SIGMA FACTO"/>
    <property type="match status" value="1"/>
</dbReference>
<name>A0A2T0S5I7_9BACT</name>
<dbReference type="GO" id="GO:0003677">
    <property type="term" value="F:DNA binding"/>
    <property type="evidence" value="ECO:0007669"/>
    <property type="project" value="UniProtKB-KW"/>
</dbReference>
<evidence type="ECO:0000313" key="6">
    <source>
        <dbReference type="EMBL" id="PRY28553.1"/>
    </source>
</evidence>
<dbReference type="RefSeq" id="WP_106140310.1">
    <property type="nucleotide sequence ID" value="NZ_PVTE01000029.1"/>
</dbReference>
<evidence type="ECO:0000256" key="5">
    <source>
        <dbReference type="ARBA" id="ARBA00023163"/>
    </source>
</evidence>
<evidence type="ECO:0000256" key="3">
    <source>
        <dbReference type="ARBA" id="ARBA00023082"/>
    </source>
</evidence>
<gene>
    <name evidence="6" type="ORF">CLV58_12932</name>
</gene>
<dbReference type="OrthoDB" id="957546at2"/>
<dbReference type="GO" id="GO:0006352">
    <property type="term" value="P:DNA-templated transcription initiation"/>
    <property type="evidence" value="ECO:0007669"/>
    <property type="project" value="InterPro"/>
</dbReference>
<organism evidence="6 7">
    <name type="scientific">Spirosoma oryzae</name>
    <dbReference type="NCBI Taxonomy" id="1469603"/>
    <lineage>
        <taxon>Bacteria</taxon>
        <taxon>Pseudomonadati</taxon>
        <taxon>Bacteroidota</taxon>
        <taxon>Cytophagia</taxon>
        <taxon>Cytophagales</taxon>
        <taxon>Cytophagaceae</taxon>
        <taxon>Spirosoma</taxon>
    </lineage>
</organism>
<accession>A0A2T0S5I7</accession>
<dbReference type="SUPFAM" id="SSF88659">
    <property type="entry name" value="Sigma3 and sigma4 domains of RNA polymerase sigma factors"/>
    <property type="match status" value="1"/>
</dbReference>
<sequence length="194" mass="22791">MLASSPFTNQQLLYRSLLAGEDAAFEYLYRLLYQRISGYIFASGGTRDDTKHVVHESIITFLFNLHYEKYQWREEAELATYVVSIARHKWSEMGRQATRIVSLDLTTLPPDAEPMSENDTDEPDFEQRRLLVDQNMKLLGDKCRTCIDLFYFQKKSMQEIAAHLGWANEDVAKKEKYRCLRKLRLLIGLRPWND</sequence>
<dbReference type="InterPro" id="IPR036388">
    <property type="entry name" value="WH-like_DNA-bd_sf"/>
</dbReference>
<dbReference type="GO" id="GO:0016987">
    <property type="term" value="F:sigma factor activity"/>
    <property type="evidence" value="ECO:0007669"/>
    <property type="project" value="UniProtKB-KW"/>
</dbReference>
<evidence type="ECO:0000313" key="7">
    <source>
        <dbReference type="Proteomes" id="UP000238375"/>
    </source>
</evidence>
<reference evidence="6 7" key="1">
    <citation type="submission" date="2018-03" db="EMBL/GenBank/DDBJ databases">
        <title>Genomic Encyclopedia of Archaeal and Bacterial Type Strains, Phase II (KMG-II): from individual species to whole genera.</title>
        <authorList>
            <person name="Goeker M."/>
        </authorList>
    </citation>
    <scope>NUCLEOTIDE SEQUENCE [LARGE SCALE GENOMIC DNA]</scope>
    <source>
        <strain evidence="6 7">DSM 28354</strain>
    </source>
</reference>
<keyword evidence="2" id="KW-0805">Transcription regulation</keyword>
<evidence type="ECO:0000256" key="4">
    <source>
        <dbReference type="ARBA" id="ARBA00023125"/>
    </source>
</evidence>
<comment type="similarity">
    <text evidence="1">Belongs to the sigma-70 factor family. ECF subfamily.</text>
</comment>
<dbReference type="PANTHER" id="PTHR43133:SF8">
    <property type="entry name" value="RNA POLYMERASE SIGMA FACTOR HI_1459-RELATED"/>
    <property type="match status" value="1"/>
</dbReference>
<dbReference type="InterPro" id="IPR039425">
    <property type="entry name" value="RNA_pol_sigma-70-like"/>
</dbReference>
<dbReference type="InterPro" id="IPR014284">
    <property type="entry name" value="RNA_pol_sigma-70_dom"/>
</dbReference>
<dbReference type="InterPro" id="IPR013325">
    <property type="entry name" value="RNA_pol_sigma_r2"/>
</dbReference>
<protein>
    <submittedName>
        <fullName evidence="6">RNA polymerase sigma factor (Sigma-70 family)</fullName>
    </submittedName>
</protein>
<dbReference type="InterPro" id="IPR013324">
    <property type="entry name" value="RNA_pol_sigma_r3/r4-like"/>
</dbReference>
<dbReference type="Proteomes" id="UP000238375">
    <property type="component" value="Unassembled WGS sequence"/>
</dbReference>
<dbReference type="Gene3D" id="1.10.1740.10">
    <property type="match status" value="1"/>
</dbReference>
<dbReference type="AlphaFoldDB" id="A0A2T0S5I7"/>
<keyword evidence="7" id="KW-1185">Reference proteome</keyword>
<evidence type="ECO:0000256" key="1">
    <source>
        <dbReference type="ARBA" id="ARBA00010641"/>
    </source>
</evidence>